<keyword evidence="4 8" id="KW-0479">Metal-binding</keyword>
<keyword evidence="6" id="KW-0472">Membrane</keyword>
<keyword evidence="3" id="KW-0812">Transmembrane</keyword>
<dbReference type="GO" id="GO:0046872">
    <property type="term" value="F:metal ion binding"/>
    <property type="evidence" value="ECO:0007669"/>
    <property type="project" value="UniProtKB-UniRule"/>
</dbReference>
<sequence>MPEAAETPKKVIPLSEISKHSSRDDLWVAINGKVYNISKFVYEHPGGEEVLLDVAGKDATQEFEDVGHSEYAVEILDQYYVGEGNPEELKINEKPLGVAEFDSSSDSSSSAVKLFLIAAAIAAAAFYYTKVN</sequence>
<protein>
    <submittedName>
        <fullName evidence="10">Cytochrome B5 isoform D</fullName>
    </submittedName>
</protein>
<reference evidence="10 11" key="1">
    <citation type="submission" date="2017-04" db="EMBL/GenBank/DDBJ databases">
        <title>Genome sequencing of [Candida] sorbophila.</title>
        <authorList>
            <person name="Ahn J.O."/>
        </authorList>
    </citation>
    <scope>NUCLEOTIDE SEQUENCE [LARGE SCALE GENOMIC DNA]</scope>
    <source>
        <strain evidence="10 11">DS02</strain>
    </source>
</reference>
<dbReference type="GO" id="GO:0016020">
    <property type="term" value="C:membrane"/>
    <property type="evidence" value="ECO:0007669"/>
    <property type="project" value="UniProtKB-SubCell"/>
</dbReference>
<gene>
    <name evidence="10" type="ORF">B9G98_02975</name>
</gene>
<dbReference type="FunFam" id="3.10.120.10:FF:000002">
    <property type="entry name" value="Cytochrome b5 type B"/>
    <property type="match status" value="1"/>
</dbReference>
<evidence type="ECO:0000256" key="8">
    <source>
        <dbReference type="RuleBase" id="RU362121"/>
    </source>
</evidence>
<accession>A0A2T0FK56</accession>
<dbReference type="InterPro" id="IPR050668">
    <property type="entry name" value="Cytochrome_b5"/>
</dbReference>
<dbReference type="SUPFAM" id="SSF55856">
    <property type="entry name" value="Cytochrome b5-like heme/steroid binding domain"/>
    <property type="match status" value="1"/>
</dbReference>
<dbReference type="OrthoDB" id="260519at2759"/>
<evidence type="ECO:0000256" key="2">
    <source>
        <dbReference type="ARBA" id="ARBA00022617"/>
    </source>
</evidence>
<dbReference type="PRINTS" id="PR00363">
    <property type="entry name" value="CYTOCHROMEB5"/>
</dbReference>
<evidence type="ECO:0000256" key="6">
    <source>
        <dbReference type="ARBA" id="ARBA00023136"/>
    </source>
</evidence>
<dbReference type="RefSeq" id="XP_024665300.1">
    <property type="nucleotide sequence ID" value="XM_024809532.1"/>
</dbReference>
<name>A0A2T0FK56_9ASCO</name>
<comment type="caution">
    <text evidence="10">The sequence shown here is derived from an EMBL/GenBank/DDBJ whole genome shotgun (WGS) entry which is preliminary data.</text>
</comment>
<evidence type="ECO:0000259" key="9">
    <source>
        <dbReference type="PROSITE" id="PS50255"/>
    </source>
</evidence>
<proteinExistence type="inferred from homology"/>
<dbReference type="PANTHER" id="PTHR19359:SF14">
    <property type="entry name" value="CYTOCHROME B5 A"/>
    <property type="match status" value="1"/>
</dbReference>
<evidence type="ECO:0000313" key="11">
    <source>
        <dbReference type="Proteomes" id="UP000238350"/>
    </source>
</evidence>
<dbReference type="GO" id="GO:0020037">
    <property type="term" value="F:heme binding"/>
    <property type="evidence" value="ECO:0007669"/>
    <property type="project" value="UniProtKB-UniRule"/>
</dbReference>
<organism evidence="10 11">
    <name type="scientific">Wickerhamiella sorbophila</name>
    <dbReference type="NCBI Taxonomy" id="45607"/>
    <lineage>
        <taxon>Eukaryota</taxon>
        <taxon>Fungi</taxon>
        <taxon>Dikarya</taxon>
        <taxon>Ascomycota</taxon>
        <taxon>Saccharomycotina</taxon>
        <taxon>Dipodascomycetes</taxon>
        <taxon>Dipodascales</taxon>
        <taxon>Trichomonascaceae</taxon>
        <taxon>Wickerhamiella</taxon>
    </lineage>
</organism>
<evidence type="ECO:0000256" key="5">
    <source>
        <dbReference type="ARBA" id="ARBA00023004"/>
    </source>
</evidence>
<evidence type="ECO:0000256" key="1">
    <source>
        <dbReference type="ARBA" id="ARBA00004370"/>
    </source>
</evidence>
<dbReference type="PROSITE" id="PS50255">
    <property type="entry name" value="CYTOCHROME_B5_2"/>
    <property type="match status" value="1"/>
</dbReference>
<dbReference type="Pfam" id="PF00173">
    <property type="entry name" value="Cyt-b5"/>
    <property type="match status" value="1"/>
</dbReference>
<evidence type="ECO:0000256" key="7">
    <source>
        <dbReference type="ARBA" id="ARBA00038168"/>
    </source>
</evidence>
<evidence type="ECO:0000256" key="4">
    <source>
        <dbReference type="ARBA" id="ARBA00022723"/>
    </source>
</evidence>
<dbReference type="InterPro" id="IPR001199">
    <property type="entry name" value="Cyt_B5-like_heme/steroid-bd"/>
</dbReference>
<dbReference type="PANTHER" id="PTHR19359">
    <property type="entry name" value="CYTOCHROME B5"/>
    <property type="match status" value="1"/>
</dbReference>
<dbReference type="InterPro" id="IPR036400">
    <property type="entry name" value="Cyt_B5-like_heme/steroid_sf"/>
</dbReference>
<dbReference type="EMBL" id="NDIQ01000021">
    <property type="protein sequence ID" value="PRT55355.1"/>
    <property type="molecule type" value="Genomic_DNA"/>
</dbReference>
<dbReference type="Gene3D" id="3.10.120.10">
    <property type="entry name" value="Cytochrome b5-like heme/steroid binding domain"/>
    <property type="match status" value="1"/>
</dbReference>
<dbReference type="SMART" id="SM01117">
    <property type="entry name" value="Cyt-b5"/>
    <property type="match status" value="1"/>
</dbReference>
<evidence type="ECO:0000313" key="10">
    <source>
        <dbReference type="EMBL" id="PRT55355.1"/>
    </source>
</evidence>
<keyword evidence="5 8" id="KW-0408">Iron</keyword>
<dbReference type="GeneID" id="36516723"/>
<keyword evidence="11" id="KW-1185">Reference proteome</keyword>
<feature type="domain" description="Cytochrome b5 heme-binding" evidence="9">
    <location>
        <begin position="9"/>
        <end position="85"/>
    </location>
</feature>
<comment type="subcellular location">
    <subcellularLocation>
        <location evidence="1">Membrane</location>
    </subcellularLocation>
</comment>
<dbReference type="PROSITE" id="PS00191">
    <property type="entry name" value="CYTOCHROME_B5_1"/>
    <property type="match status" value="1"/>
</dbReference>
<dbReference type="AlphaFoldDB" id="A0A2T0FK56"/>
<dbReference type="STRING" id="45607.A0A2T0FK56"/>
<dbReference type="InterPro" id="IPR018506">
    <property type="entry name" value="Cyt_B5_heme-BS"/>
</dbReference>
<comment type="similarity">
    <text evidence="7 8">Belongs to the cytochrome b5 family.</text>
</comment>
<evidence type="ECO:0000256" key="3">
    <source>
        <dbReference type="ARBA" id="ARBA00022692"/>
    </source>
</evidence>
<dbReference type="Proteomes" id="UP000238350">
    <property type="component" value="Unassembled WGS sequence"/>
</dbReference>
<keyword evidence="2 8" id="KW-0349">Heme</keyword>